<keyword evidence="8" id="KW-0968">Cytoplasmic vesicle</keyword>
<dbReference type="Proteomes" id="UP001189624">
    <property type="component" value="Chromosome 9"/>
</dbReference>
<dbReference type="GO" id="GO:0072583">
    <property type="term" value="P:clathrin-dependent endocytosis"/>
    <property type="evidence" value="ECO:0007669"/>
    <property type="project" value="InterPro"/>
</dbReference>
<evidence type="ECO:0000256" key="5">
    <source>
        <dbReference type="ARBA" id="ARBA00023034"/>
    </source>
</evidence>
<dbReference type="InterPro" id="IPR048050">
    <property type="entry name" value="ANTH_N_plant"/>
</dbReference>
<keyword evidence="12" id="KW-1185">Reference proteome</keyword>
<evidence type="ECO:0000313" key="11">
    <source>
        <dbReference type="EMBL" id="CAJ1975509.1"/>
    </source>
</evidence>
<dbReference type="InterPro" id="IPR045192">
    <property type="entry name" value="AP180-like"/>
</dbReference>
<dbReference type="Gene3D" id="1.20.58.150">
    <property type="entry name" value="ANTH domain"/>
    <property type="match status" value="1"/>
</dbReference>
<dbReference type="EMBL" id="OY731406">
    <property type="protein sequence ID" value="CAJ1975509.1"/>
    <property type="molecule type" value="Genomic_DNA"/>
</dbReference>
<dbReference type="PANTHER" id="PTHR22951:SF110">
    <property type="entry name" value="CLATHRIN ASSEMBLY PROTEIN"/>
    <property type="match status" value="1"/>
</dbReference>
<dbReference type="Gene3D" id="1.25.40.90">
    <property type="match status" value="1"/>
</dbReference>
<evidence type="ECO:0000256" key="6">
    <source>
        <dbReference type="ARBA" id="ARBA00023136"/>
    </source>
</evidence>
<evidence type="ECO:0000256" key="7">
    <source>
        <dbReference type="ARBA" id="ARBA00023176"/>
    </source>
</evidence>
<dbReference type="GO" id="GO:0048268">
    <property type="term" value="P:clathrin coat assembly"/>
    <property type="evidence" value="ECO:0007669"/>
    <property type="project" value="InterPro"/>
</dbReference>
<dbReference type="GO" id="GO:0005546">
    <property type="term" value="F:phosphatidylinositol-4,5-bisphosphate binding"/>
    <property type="evidence" value="ECO:0007669"/>
    <property type="project" value="TreeGrafter"/>
</dbReference>
<dbReference type="GO" id="GO:0006900">
    <property type="term" value="P:vesicle budding from membrane"/>
    <property type="evidence" value="ECO:0007669"/>
    <property type="project" value="TreeGrafter"/>
</dbReference>
<gene>
    <name evidence="11" type="ORF">AYBTSS11_LOCUS27634</name>
</gene>
<organism evidence="11 12">
    <name type="scientific">Sphenostylis stenocarpa</name>
    <dbReference type="NCBI Taxonomy" id="92480"/>
    <lineage>
        <taxon>Eukaryota</taxon>
        <taxon>Viridiplantae</taxon>
        <taxon>Streptophyta</taxon>
        <taxon>Embryophyta</taxon>
        <taxon>Tracheophyta</taxon>
        <taxon>Spermatophyta</taxon>
        <taxon>Magnoliopsida</taxon>
        <taxon>eudicotyledons</taxon>
        <taxon>Gunneridae</taxon>
        <taxon>Pentapetalae</taxon>
        <taxon>rosids</taxon>
        <taxon>fabids</taxon>
        <taxon>Fabales</taxon>
        <taxon>Fabaceae</taxon>
        <taxon>Papilionoideae</taxon>
        <taxon>50 kb inversion clade</taxon>
        <taxon>NPAAA clade</taxon>
        <taxon>indigoferoid/millettioid clade</taxon>
        <taxon>Phaseoleae</taxon>
        <taxon>Sphenostylis</taxon>
    </lineage>
</organism>
<evidence type="ECO:0000256" key="8">
    <source>
        <dbReference type="ARBA" id="ARBA00023329"/>
    </source>
</evidence>
<evidence type="ECO:0000313" key="12">
    <source>
        <dbReference type="Proteomes" id="UP001189624"/>
    </source>
</evidence>
<name>A0AA86TJB5_9FABA</name>
<dbReference type="GO" id="GO:0005794">
    <property type="term" value="C:Golgi apparatus"/>
    <property type="evidence" value="ECO:0007669"/>
    <property type="project" value="UniProtKB-SubCell"/>
</dbReference>
<evidence type="ECO:0000256" key="4">
    <source>
        <dbReference type="ARBA" id="ARBA00022583"/>
    </source>
</evidence>
<feature type="region of interest" description="Disordered" evidence="9">
    <location>
        <begin position="463"/>
        <end position="494"/>
    </location>
</feature>
<dbReference type="GO" id="GO:0005905">
    <property type="term" value="C:clathrin-coated pit"/>
    <property type="evidence" value="ECO:0007669"/>
    <property type="project" value="UniProtKB-SubCell"/>
</dbReference>
<dbReference type="GO" id="GO:0032050">
    <property type="term" value="F:clathrin heavy chain binding"/>
    <property type="evidence" value="ECO:0007669"/>
    <property type="project" value="TreeGrafter"/>
</dbReference>
<dbReference type="Gramene" id="rna-AYBTSS11_LOCUS27634">
    <property type="protein sequence ID" value="CAJ1975509.1"/>
    <property type="gene ID" value="gene-AYBTSS11_LOCUS27634"/>
</dbReference>
<dbReference type="CDD" id="cd03564">
    <property type="entry name" value="ANTH_N"/>
    <property type="match status" value="1"/>
</dbReference>
<evidence type="ECO:0000256" key="3">
    <source>
        <dbReference type="ARBA" id="ARBA00004600"/>
    </source>
</evidence>
<dbReference type="GO" id="GO:0005545">
    <property type="term" value="F:1-phosphatidylinositol binding"/>
    <property type="evidence" value="ECO:0007669"/>
    <property type="project" value="InterPro"/>
</dbReference>
<evidence type="ECO:0000259" key="10">
    <source>
        <dbReference type="PROSITE" id="PS50942"/>
    </source>
</evidence>
<evidence type="ECO:0000256" key="2">
    <source>
        <dbReference type="ARBA" id="ARBA00004555"/>
    </source>
</evidence>
<dbReference type="GO" id="GO:0030136">
    <property type="term" value="C:clathrin-coated vesicle"/>
    <property type="evidence" value="ECO:0007669"/>
    <property type="project" value="UniProtKB-SubCell"/>
</dbReference>
<dbReference type="SMART" id="SM00273">
    <property type="entry name" value="ENTH"/>
    <property type="match status" value="1"/>
</dbReference>
<protein>
    <recommendedName>
        <fullName evidence="10">ENTH domain-containing protein</fullName>
    </recommendedName>
</protein>
<dbReference type="InterPro" id="IPR008942">
    <property type="entry name" value="ENTH_VHS"/>
</dbReference>
<dbReference type="PANTHER" id="PTHR22951">
    <property type="entry name" value="CLATHRIN ASSEMBLY PROTEIN"/>
    <property type="match status" value="1"/>
</dbReference>
<feature type="domain" description="ENTH" evidence="10">
    <location>
        <begin position="9"/>
        <end position="145"/>
    </location>
</feature>
<dbReference type="GO" id="GO:0000149">
    <property type="term" value="F:SNARE binding"/>
    <property type="evidence" value="ECO:0007669"/>
    <property type="project" value="TreeGrafter"/>
</dbReference>
<evidence type="ECO:0000256" key="1">
    <source>
        <dbReference type="ARBA" id="ARBA00004132"/>
    </source>
</evidence>
<keyword evidence="6" id="KW-0472">Membrane</keyword>
<dbReference type="AlphaFoldDB" id="A0AA86TJB5"/>
<reference evidence="11" key="1">
    <citation type="submission" date="2023-10" db="EMBL/GenBank/DDBJ databases">
        <authorList>
            <person name="Domelevo Entfellner J.-B."/>
        </authorList>
    </citation>
    <scope>NUCLEOTIDE SEQUENCE</scope>
</reference>
<dbReference type="InterPro" id="IPR011417">
    <property type="entry name" value="ANTH_dom"/>
</dbReference>
<dbReference type="SUPFAM" id="SSF48464">
    <property type="entry name" value="ENTH/VHS domain"/>
    <property type="match status" value="1"/>
</dbReference>
<dbReference type="InterPro" id="IPR013809">
    <property type="entry name" value="ENTH"/>
</dbReference>
<sequence>MKKALGLSKFLGDFKGLDGAIVKATNYKHALPKEKHVRTIFLSLSPSKPRNEVIYCIHGVTKRFSQTNNWAVAMKTLIVIHRAMRELDSTLWEELVHYRHVRGHMIDLSYFHEKSVPNDYSIWIRSYVLYLEERLKCFALVNYDVATNSSKYSQKLDTQELLEQLPALQNLLSRLLDCKPRGVAANNRLIQFALSLVAGESVKLYVAITIRVVELLDKFFEMYKNDAIRSLQIYKKSVTQPPTSFIITMEEYIKEAPSSLMLEYNMDVKREGIIEHKNAGSAGDFMMIENNADKSTNPSAENNMPTPPQAAELMGLYDLLTGASEFDEKSLATTIIATENNLNSTDDENETNPVLGWEVALFADLESNKENVVTDIEGKEKIGGMELWKHFDEKNGGDTQQSVTHDTSQVTWNPFDFEGSHSDQFSVEVAFPTSQNEFCAFPNMSSPIPAEMVVDMPYQHSLQQQHEPSYSSNKKSINPFDETQPTQKPEHDSSDTLLVSGILSLQGSDQFVSLLFFISPQFESSDERFLSSALSWELSYFLFRHSVPFSVLCPTEAEAAEYGEDCSCQGLLDRRIQSLTQESSSSGKWVFLANCQGCHSDGSICLVYHYDLRSLSGLLGFGNFVFCILKPILGKKKFGTRFQHWVSTDGEAAPSAVTFGSVIF</sequence>
<dbReference type="SUPFAM" id="SSF89009">
    <property type="entry name" value="GAT-like domain"/>
    <property type="match status" value="1"/>
</dbReference>
<evidence type="ECO:0000256" key="9">
    <source>
        <dbReference type="SAM" id="MobiDB-lite"/>
    </source>
</evidence>
<proteinExistence type="predicted"/>
<dbReference type="InterPro" id="IPR014712">
    <property type="entry name" value="ANTH_dom_sf"/>
</dbReference>
<feature type="compositionally biased region" description="Polar residues" evidence="9">
    <location>
        <begin position="463"/>
        <end position="487"/>
    </location>
</feature>
<keyword evidence="5" id="KW-0333">Golgi apparatus</keyword>
<accession>A0AA86TJB5</accession>
<keyword evidence="7" id="KW-0168">Coated pit</keyword>
<dbReference type="Pfam" id="PF07651">
    <property type="entry name" value="ANTH"/>
    <property type="match status" value="1"/>
</dbReference>
<keyword evidence="4" id="KW-0254">Endocytosis</keyword>
<comment type="subcellular location">
    <subcellularLocation>
        <location evidence="1">Cytoplasmic vesicle</location>
        <location evidence="1">Clathrin-coated vesicle</location>
    </subcellularLocation>
    <subcellularLocation>
        <location evidence="2">Golgi apparatus</location>
    </subcellularLocation>
    <subcellularLocation>
        <location evidence="3">Membrane</location>
        <location evidence="3">Clathrin-coated pit</location>
    </subcellularLocation>
</comment>
<dbReference type="PROSITE" id="PS50942">
    <property type="entry name" value="ENTH"/>
    <property type="match status" value="1"/>
</dbReference>